<evidence type="ECO:0000313" key="2">
    <source>
        <dbReference type="EMBL" id="TXI34268.1"/>
    </source>
</evidence>
<feature type="domain" description="YagK/YfjJ C-terminal" evidence="1">
    <location>
        <begin position="47"/>
        <end position="216"/>
    </location>
</feature>
<dbReference type="Pfam" id="PF11726">
    <property type="entry name" value="YagK_YfjJ_C"/>
    <property type="match status" value="1"/>
</dbReference>
<name>A0A5C7WCG4_AQUAC</name>
<protein>
    <submittedName>
        <fullName evidence="2">Inovirus Gp2 family protein</fullName>
    </submittedName>
</protein>
<dbReference type="AlphaFoldDB" id="A0A5C7WCG4"/>
<accession>A0A5C7WCG4</accession>
<sequence length="218" mass="24762">MKRHSQNQNLVIHEESDYSGFPVQVGKGPFVKQYLERLYSAIGLAVGQYSRVFAFRVDLRFPKDAELPESAYTNQVINRFIESFKAKTRHNRQKARQENKQAHDSEVRFVWAREIGGDGRPHYHVAILLNFDAFNAIGKFEAGRDNIFNRLEQAWASALGLSVDCVRGLVEIPANPAYCLRRNDPQSLAAFFYRASYLCKVATKVYGSGQHGFGASRI</sequence>
<organism evidence="2 3">
    <name type="scientific">Aquipseudomonas alcaligenes</name>
    <name type="common">Pseudomonas alcaligenes</name>
    <dbReference type="NCBI Taxonomy" id="43263"/>
    <lineage>
        <taxon>Bacteria</taxon>
        <taxon>Pseudomonadati</taxon>
        <taxon>Pseudomonadota</taxon>
        <taxon>Gammaproteobacteria</taxon>
        <taxon>Pseudomonadales</taxon>
        <taxon>Pseudomonadaceae</taxon>
        <taxon>Aquipseudomonas</taxon>
    </lineage>
</organism>
<comment type="caution">
    <text evidence="2">The sequence shown here is derived from an EMBL/GenBank/DDBJ whole genome shotgun (WGS) entry which is preliminary data.</text>
</comment>
<dbReference type="Proteomes" id="UP000321110">
    <property type="component" value="Unassembled WGS sequence"/>
</dbReference>
<dbReference type="EMBL" id="SSFO01000073">
    <property type="protein sequence ID" value="TXI34268.1"/>
    <property type="molecule type" value="Genomic_DNA"/>
</dbReference>
<evidence type="ECO:0000259" key="1">
    <source>
        <dbReference type="Pfam" id="PF11726"/>
    </source>
</evidence>
<gene>
    <name evidence="2" type="ORF">E6Q69_04485</name>
</gene>
<dbReference type="InterPro" id="IPR057271">
    <property type="entry name" value="YagK_YfjJ_C"/>
</dbReference>
<proteinExistence type="predicted"/>
<reference evidence="2 3" key="1">
    <citation type="submission" date="2018-09" db="EMBL/GenBank/DDBJ databases">
        <title>Metagenome Assembled Genomes from an Advanced Water Purification Facility.</title>
        <authorList>
            <person name="Stamps B.W."/>
            <person name="Spear J.R."/>
        </authorList>
    </citation>
    <scope>NUCLEOTIDE SEQUENCE [LARGE SCALE GENOMIC DNA]</scope>
    <source>
        <strain evidence="2">Bin_52_1</strain>
    </source>
</reference>
<evidence type="ECO:0000313" key="3">
    <source>
        <dbReference type="Proteomes" id="UP000321110"/>
    </source>
</evidence>